<dbReference type="Pfam" id="PF12728">
    <property type="entry name" value="HTH_17"/>
    <property type="match status" value="1"/>
</dbReference>
<dbReference type="RefSeq" id="WP_115810709.1">
    <property type="nucleotide sequence ID" value="NZ_QREI01000005.1"/>
</dbReference>
<proteinExistence type="predicted"/>
<dbReference type="OrthoDB" id="1097811at2"/>
<dbReference type="EMBL" id="QREI01000005">
    <property type="protein sequence ID" value="REE16983.1"/>
    <property type="molecule type" value="Genomic_DNA"/>
</dbReference>
<comment type="caution">
    <text evidence="2">The sequence shown here is derived from an EMBL/GenBank/DDBJ whole genome shotgun (WGS) entry which is preliminary data.</text>
</comment>
<keyword evidence="3" id="KW-1185">Reference proteome</keyword>
<dbReference type="SUPFAM" id="SSF46955">
    <property type="entry name" value="Putative DNA-binding domain"/>
    <property type="match status" value="1"/>
</dbReference>
<dbReference type="Proteomes" id="UP000256919">
    <property type="component" value="Unassembled WGS sequence"/>
</dbReference>
<accession>A0A3D9MGN0</accession>
<dbReference type="InterPro" id="IPR009061">
    <property type="entry name" value="DNA-bd_dom_put_sf"/>
</dbReference>
<gene>
    <name evidence="2" type="ORF">DFQ09_105196</name>
</gene>
<evidence type="ECO:0000259" key="1">
    <source>
        <dbReference type="Pfam" id="PF12728"/>
    </source>
</evidence>
<reference evidence="2 3" key="1">
    <citation type="submission" date="2018-07" db="EMBL/GenBank/DDBJ databases">
        <title>Genomic Encyclopedia of Type Strains, Phase III (KMG-III): the genomes of soil and plant-associated and newly described type strains.</title>
        <authorList>
            <person name="Whitman W."/>
        </authorList>
    </citation>
    <scope>NUCLEOTIDE SEQUENCE [LARGE SCALE GENOMIC DNA]</scope>
    <source>
        <strain evidence="2 3">CECT 7948</strain>
    </source>
</reference>
<dbReference type="AlphaFoldDB" id="A0A3D9MGN0"/>
<protein>
    <submittedName>
        <fullName evidence="2">Helix-turn-helix protein</fullName>
    </submittedName>
</protein>
<sequence>MQTQTLQIQIPESLSLKVDSLLQKVETLEQSLSLQKTPAAEPNYIPRLKLAERLQISIGTLHNWTSKGILKAHQIGGKIYYKLDDVNAAMVELK</sequence>
<name>A0A3D9MGN0_9FLAO</name>
<dbReference type="InterPro" id="IPR041657">
    <property type="entry name" value="HTH_17"/>
</dbReference>
<organism evidence="2 3">
    <name type="scientific">Winogradskyella pacifica</name>
    <dbReference type="NCBI Taxonomy" id="664642"/>
    <lineage>
        <taxon>Bacteria</taxon>
        <taxon>Pseudomonadati</taxon>
        <taxon>Bacteroidota</taxon>
        <taxon>Flavobacteriia</taxon>
        <taxon>Flavobacteriales</taxon>
        <taxon>Flavobacteriaceae</taxon>
        <taxon>Winogradskyella</taxon>
    </lineage>
</organism>
<evidence type="ECO:0000313" key="3">
    <source>
        <dbReference type="Proteomes" id="UP000256919"/>
    </source>
</evidence>
<evidence type="ECO:0000313" key="2">
    <source>
        <dbReference type="EMBL" id="REE16983.1"/>
    </source>
</evidence>
<feature type="domain" description="Helix-turn-helix" evidence="1">
    <location>
        <begin position="50"/>
        <end position="88"/>
    </location>
</feature>